<accession>A0ABM7QML6</accession>
<gene>
    <name evidence="1" type="ORF">Atep_17820</name>
</gene>
<keyword evidence="2" id="KW-1185">Reference proteome</keyword>
<protein>
    <submittedName>
        <fullName evidence="1">Uncharacterized protein</fullName>
    </submittedName>
</protein>
<proteinExistence type="predicted"/>
<evidence type="ECO:0000313" key="2">
    <source>
        <dbReference type="Proteomes" id="UP000680679"/>
    </source>
</evidence>
<evidence type="ECO:0000313" key="1">
    <source>
        <dbReference type="EMBL" id="BCU07105.1"/>
    </source>
</evidence>
<dbReference type="EMBL" id="AP024563">
    <property type="protein sequence ID" value="BCU07105.1"/>
    <property type="molecule type" value="Genomic_DNA"/>
</dbReference>
<name>A0ABM7QML6_9GAMM</name>
<sequence>MGVGVRRLDDSSLEAPLEALCAKGCRQVRRDIAALESGAELPETQGLSADERARLLTELKQIMAVYGDSCRL</sequence>
<reference evidence="1 2" key="1">
    <citation type="submission" date="2021-04" db="EMBL/GenBank/DDBJ databases">
        <title>Complete genome sequencing of Allochromatium tepidum strain NZ.</title>
        <authorList>
            <person name="Tsukatani Y."/>
            <person name="Mori H."/>
        </authorList>
    </citation>
    <scope>NUCLEOTIDE SEQUENCE [LARGE SCALE GENOMIC DNA]</scope>
    <source>
        <strain evidence="1 2">NZ</strain>
    </source>
</reference>
<dbReference type="Proteomes" id="UP000680679">
    <property type="component" value="Chromosome"/>
</dbReference>
<organism evidence="1 2">
    <name type="scientific">Allochromatium tepidum</name>
    <dbReference type="NCBI Taxonomy" id="553982"/>
    <lineage>
        <taxon>Bacteria</taxon>
        <taxon>Pseudomonadati</taxon>
        <taxon>Pseudomonadota</taxon>
        <taxon>Gammaproteobacteria</taxon>
        <taxon>Chromatiales</taxon>
        <taxon>Chromatiaceae</taxon>
        <taxon>Allochromatium</taxon>
    </lineage>
</organism>